<dbReference type="PANTHER" id="PTHR39190">
    <property type="entry name" value="FLAGELLAR ASSEMBLY FACTOR FLIW"/>
    <property type="match status" value="1"/>
</dbReference>
<gene>
    <name evidence="4" type="ORF">G3T37_07305</name>
</gene>
<comment type="caution">
    <text evidence="4">The sequence shown here is derived from an EMBL/GenBank/DDBJ whole genome shotgun (WGS) entry which is preliminary data.</text>
</comment>
<keyword evidence="4" id="KW-0969">Cilium</keyword>
<evidence type="ECO:0000256" key="1">
    <source>
        <dbReference type="ARBA" id="ARBA00022490"/>
    </source>
</evidence>
<keyword evidence="2" id="KW-1005">Bacterial flagellum biogenesis</keyword>
<reference evidence="4 5" key="1">
    <citation type="journal article" date="2014" name="Int. J. Syst. Evol. Microbiol.">
        <title>Description of Galbitalea soli gen. nov., sp. nov., and Frondihabitans sucicola sp. nov.</title>
        <authorList>
            <person name="Kim S.J."/>
            <person name="Lim J.M."/>
            <person name="Ahn J.H."/>
            <person name="Weon H.Y."/>
            <person name="Hamada M."/>
            <person name="Suzuki K."/>
            <person name="Ahn T.Y."/>
            <person name="Kwon S.W."/>
        </authorList>
    </citation>
    <scope>NUCLEOTIDE SEQUENCE [LARGE SCALE GENOMIC DNA]</scope>
    <source>
        <strain evidence="4 5">NBRC 108727</strain>
    </source>
</reference>
<keyword evidence="1" id="KW-0963">Cytoplasm</keyword>
<dbReference type="GO" id="GO:0044780">
    <property type="term" value="P:bacterial-type flagellum assembly"/>
    <property type="evidence" value="ECO:0007669"/>
    <property type="project" value="InterPro"/>
</dbReference>
<dbReference type="PANTHER" id="PTHR39190:SF1">
    <property type="entry name" value="FLAGELLAR ASSEMBLY FACTOR FLIW"/>
    <property type="match status" value="1"/>
</dbReference>
<dbReference type="RefSeq" id="WP_163472843.1">
    <property type="nucleotide sequence ID" value="NZ_JAAGWZ010000002.1"/>
</dbReference>
<dbReference type="Pfam" id="PF02623">
    <property type="entry name" value="FliW"/>
    <property type="match status" value="1"/>
</dbReference>
<name>A0A7C9TQU9_9MICO</name>
<dbReference type="Gene3D" id="2.30.290.10">
    <property type="entry name" value="BH3618-like"/>
    <property type="match status" value="1"/>
</dbReference>
<protein>
    <submittedName>
        <fullName evidence="4">Flagellar assembly protein FliW</fullName>
    </submittedName>
</protein>
<accession>A0A7C9TQU9</accession>
<proteinExistence type="predicted"/>
<keyword evidence="3" id="KW-0810">Translation regulation</keyword>
<dbReference type="AlphaFoldDB" id="A0A7C9TQU9"/>
<keyword evidence="4" id="KW-0966">Cell projection</keyword>
<evidence type="ECO:0000313" key="4">
    <source>
        <dbReference type="EMBL" id="NEM91161.1"/>
    </source>
</evidence>
<evidence type="ECO:0000313" key="5">
    <source>
        <dbReference type="Proteomes" id="UP000479756"/>
    </source>
</evidence>
<dbReference type="GO" id="GO:0006417">
    <property type="term" value="P:regulation of translation"/>
    <property type="evidence" value="ECO:0007669"/>
    <property type="project" value="UniProtKB-KW"/>
</dbReference>
<dbReference type="InterPro" id="IPR003775">
    <property type="entry name" value="Flagellar_assembly_factor_FliW"/>
</dbReference>
<evidence type="ECO:0000256" key="2">
    <source>
        <dbReference type="ARBA" id="ARBA00022795"/>
    </source>
</evidence>
<dbReference type="InterPro" id="IPR024046">
    <property type="entry name" value="Flagellar_assmbl_FliW_dom_sf"/>
</dbReference>
<organism evidence="4 5">
    <name type="scientific">Galbitalea soli</name>
    <dbReference type="NCBI Taxonomy" id="1268042"/>
    <lineage>
        <taxon>Bacteria</taxon>
        <taxon>Bacillati</taxon>
        <taxon>Actinomycetota</taxon>
        <taxon>Actinomycetes</taxon>
        <taxon>Micrococcales</taxon>
        <taxon>Microbacteriaceae</taxon>
        <taxon>Galbitalea</taxon>
    </lineage>
</organism>
<dbReference type="EMBL" id="JAAGWZ010000002">
    <property type="protein sequence ID" value="NEM91161.1"/>
    <property type="molecule type" value="Genomic_DNA"/>
</dbReference>
<evidence type="ECO:0000256" key="3">
    <source>
        <dbReference type="ARBA" id="ARBA00022845"/>
    </source>
</evidence>
<keyword evidence="4" id="KW-0282">Flagellum</keyword>
<sequence length="125" mass="13406">MSTAVVFVESPPGLAPLVDFTLDDVEGAPGLHTLSSSEHPEIRLFVVDAPVYLPWYEPHFGSDAFSSVGAADQEHTDVLVVTTLSDGAPIVNLMAPMLVNRETGAAAQVILDDDRWPLRAELLPV</sequence>
<dbReference type="Proteomes" id="UP000479756">
    <property type="component" value="Unassembled WGS sequence"/>
</dbReference>
<keyword evidence="5" id="KW-1185">Reference proteome</keyword>
<dbReference type="SUPFAM" id="SSF141457">
    <property type="entry name" value="BH3618-like"/>
    <property type="match status" value="1"/>
</dbReference>